<comment type="caution">
    <text evidence="15">The sequence shown here is derived from an EMBL/GenBank/DDBJ whole genome shotgun (WGS) entry which is preliminary data.</text>
</comment>
<evidence type="ECO:0000256" key="13">
    <source>
        <dbReference type="PROSITE-ProRule" id="PRU01023"/>
    </source>
</evidence>
<dbReference type="PRINTS" id="PR02008">
    <property type="entry name" value="RCMTFAMILY"/>
</dbReference>
<dbReference type="CDD" id="cd02440">
    <property type="entry name" value="AdoMet_MTases"/>
    <property type="match status" value="1"/>
</dbReference>
<dbReference type="Gene3D" id="3.30.70.1170">
    <property type="entry name" value="Sun protein, domain 3"/>
    <property type="match status" value="1"/>
</dbReference>
<keyword evidence="9 13" id="KW-0694">RNA-binding</keyword>
<evidence type="ECO:0000256" key="6">
    <source>
        <dbReference type="ARBA" id="ARBA00022603"/>
    </source>
</evidence>
<evidence type="ECO:0000256" key="4">
    <source>
        <dbReference type="ARBA" id="ARBA00022490"/>
    </source>
</evidence>
<dbReference type="InterPro" id="IPR035926">
    <property type="entry name" value="NusB-like_sf"/>
</dbReference>
<dbReference type="InterPro" id="IPR049560">
    <property type="entry name" value="MeTrfase_RsmB-F_NOP2_cat"/>
</dbReference>
<dbReference type="EMBL" id="RXYK01000009">
    <property type="protein sequence ID" value="RTY37535.1"/>
    <property type="molecule type" value="Genomic_DNA"/>
</dbReference>
<gene>
    <name evidence="15" type="ORF">EKD02_06790</name>
</gene>
<evidence type="ECO:0000256" key="9">
    <source>
        <dbReference type="ARBA" id="ARBA00022884"/>
    </source>
</evidence>
<evidence type="ECO:0000313" key="16">
    <source>
        <dbReference type="Proteomes" id="UP000279908"/>
    </source>
</evidence>
<evidence type="ECO:0000313" key="15">
    <source>
        <dbReference type="EMBL" id="RTY37535.1"/>
    </source>
</evidence>
<dbReference type="Pfam" id="PF01189">
    <property type="entry name" value="Methyltr_RsmB-F"/>
    <property type="match status" value="1"/>
</dbReference>
<name>A0A3S0L5C8_CHLPH</name>
<keyword evidence="8 13" id="KW-0949">S-adenosyl-L-methionine</keyword>
<dbReference type="PANTHER" id="PTHR22807">
    <property type="entry name" value="NOP2 YEAST -RELATED NOL1/NOP2/FMU SUN DOMAIN-CONTAINING"/>
    <property type="match status" value="1"/>
</dbReference>
<sequence length="445" mass="49556">MNSARELAFTLLQALETGNRHSDSLLHDMLQESSLSRTDRAFATSLVNGVLRYRLQLDFVIGHFYSHNLQKASPAIRNILRLGAWQLLFLDRVPAWAVVNESVRLARRFKGERMAKLVNAVLRKISPETIHLEEWTRAMEPAARLALRYSHPEELVKEWIAAYGTQRAESMLRYDNESPWFGFRINSLKTDSDRFFTQTGTTEVARLDSGLRKLLLSQDFSPFEVPLQSGLVSVQNPTQLLACLLLNPTPGSEVLDMCAAPGGKTAALAELMGNEGHITALDIYEQKTNKIRRLAETLGISIITALTDDARSFIPPTPPDAILLDAPCTGTGVLGRRTELRWKLDSEKLDGLLKLQAELLEHAAHILKEGGVLVYATCSVDHRENNLQTEAFLQRHPEFSPDANPGSLPPAFSSVLRPDGSLLTLPGEQQGFDGGFCHRMVKNQQ</sequence>
<dbReference type="PANTHER" id="PTHR22807:SF61">
    <property type="entry name" value="NOL1_NOP2_SUN FAMILY PROTEIN _ ANTITERMINATION NUSB DOMAIN-CONTAINING PROTEIN"/>
    <property type="match status" value="1"/>
</dbReference>
<dbReference type="RefSeq" id="WP_126384662.1">
    <property type="nucleotide sequence ID" value="NZ_RXYK01000009.1"/>
</dbReference>
<comment type="function">
    <text evidence="1">Specifically methylates the cytosine at position 967 (m5C967) of 16S rRNA.</text>
</comment>
<dbReference type="InterPro" id="IPR004573">
    <property type="entry name" value="rRNA_ssu_MeTfrase_B"/>
</dbReference>
<protein>
    <recommendedName>
        <fullName evidence="3">16S rRNA (cytosine(967)-C(5))-methyltransferase</fullName>
        <ecNumber evidence="3">2.1.1.176</ecNumber>
    </recommendedName>
    <alternativeName>
        <fullName evidence="10">16S rRNA m5C967 methyltransferase</fullName>
    </alternativeName>
    <alternativeName>
        <fullName evidence="11">rRNA (cytosine-C(5)-)-methyltransferase RsmB</fullName>
    </alternativeName>
</protein>
<evidence type="ECO:0000256" key="7">
    <source>
        <dbReference type="ARBA" id="ARBA00022679"/>
    </source>
</evidence>
<feature type="active site" description="Nucleophile" evidence="13">
    <location>
        <position position="378"/>
    </location>
</feature>
<feature type="binding site" evidence="13">
    <location>
        <position position="309"/>
    </location>
    <ligand>
        <name>S-adenosyl-L-methionine</name>
        <dbReference type="ChEBI" id="CHEBI:59789"/>
    </ligand>
</feature>
<dbReference type="InterPro" id="IPR001678">
    <property type="entry name" value="MeTrfase_RsmB-F_NOP2_dom"/>
</dbReference>
<dbReference type="EC" id="2.1.1.176" evidence="3"/>
<comment type="similarity">
    <text evidence="13">Belongs to the class I-like SAM-binding methyltransferase superfamily. RsmB/NOP family.</text>
</comment>
<dbReference type="InterPro" id="IPR006027">
    <property type="entry name" value="NusB_RsmB_TIM44"/>
</dbReference>
<dbReference type="GO" id="GO:0003723">
    <property type="term" value="F:RNA binding"/>
    <property type="evidence" value="ECO:0007669"/>
    <property type="project" value="UniProtKB-UniRule"/>
</dbReference>
<dbReference type="GO" id="GO:0005737">
    <property type="term" value="C:cytoplasm"/>
    <property type="evidence" value="ECO:0007669"/>
    <property type="project" value="UniProtKB-SubCell"/>
</dbReference>
<proteinExistence type="inferred from homology"/>
<keyword evidence="7 13" id="KW-0808">Transferase</keyword>
<dbReference type="PROSITE" id="PS51686">
    <property type="entry name" value="SAM_MT_RSMB_NOP"/>
    <property type="match status" value="1"/>
</dbReference>
<feature type="binding site" evidence="13">
    <location>
        <position position="282"/>
    </location>
    <ligand>
        <name>S-adenosyl-L-methionine</name>
        <dbReference type="ChEBI" id="CHEBI:59789"/>
    </ligand>
</feature>
<dbReference type="NCBIfam" id="TIGR00563">
    <property type="entry name" value="rsmB"/>
    <property type="match status" value="1"/>
</dbReference>
<reference evidence="15 16" key="1">
    <citation type="submission" date="2018-12" db="EMBL/GenBank/DDBJ databases">
        <authorList>
            <person name="Lunina O.N."/>
            <person name="Grouzdev D.S."/>
            <person name="Gorlenko V.M."/>
            <person name="Savvichev A.S."/>
        </authorList>
    </citation>
    <scope>NUCLEOTIDE SEQUENCE [LARGE SCALE GENOMIC DNA]</scope>
    <source>
        <strain evidence="15 16">BrKhr-17</strain>
    </source>
</reference>
<feature type="domain" description="SAM-dependent MTase RsmB/NOP-type" evidence="14">
    <location>
        <begin position="160"/>
        <end position="443"/>
    </location>
</feature>
<dbReference type="Pfam" id="PF01029">
    <property type="entry name" value="NusB"/>
    <property type="match status" value="1"/>
</dbReference>
<dbReference type="GO" id="GO:0006355">
    <property type="term" value="P:regulation of DNA-templated transcription"/>
    <property type="evidence" value="ECO:0007669"/>
    <property type="project" value="InterPro"/>
</dbReference>
<dbReference type="Proteomes" id="UP000279908">
    <property type="component" value="Unassembled WGS sequence"/>
</dbReference>
<dbReference type="GO" id="GO:0008649">
    <property type="term" value="F:rRNA methyltransferase activity"/>
    <property type="evidence" value="ECO:0007669"/>
    <property type="project" value="InterPro"/>
</dbReference>
<evidence type="ECO:0000256" key="2">
    <source>
        <dbReference type="ARBA" id="ARBA00004496"/>
    </source>
</evidence>
<evidence type="ECO:0000256" key="5">
    <source>
        <dbReference type="ARBA" id="ARBA00022552"/>
    </source>
</evidence>
<organism evidence="15 16">
    <name type="scientific">Chlorobium phaeovibrioides</name>
    <dbReference type="NCBI Taxonomy" id="1094"/>
    <lineage>
        <taxon>Bacteria</taxon>
        <taxon>Pseudomonadati</taxon>
        <taxon>Chlorobiota</taxon>
        <taxon>Chlorobiia</taxon>
        <taxon>Chlorobiales</taxon>
        <taxon>Chlorobiaceae</taxon>
        <taxon>Chlorobium/Pelodictyon group</taxon>
        <taxon>Chlorobium</taxon>
    </lineage>
</organism>
<keyword evidence="6 13" id="KW-0489">Methyltransferase</keyword>
<dbReference type="InterPro" id="IPR023267">
    <property type="entry name" value="RCMT"/>
</dbReference>
<comment type="subcellular location">
    <subcellularLocation>
        <location evidence="2">Cytoplasm</location>
    </subcellularLocation>
</comment>
<evidence type="ECO:0000256" key="12">
    <source>
        <dbReference type="ARBA" id="ARBA00047283"/>
    </source>
</evidence>
<dbReference type="SUPFAM" id="SSF53335">
    <property type="entry name" value="S-adenosyl-L-methionine-dependent methyltransferases"/>
    <property type="match status" value="1"/>
</dbReference>
<evidence type="ECO:0000256" key="1">
    <source>
        <dbReference type="ARBA" id="ARBA00002724"/>
    </source>
</evidence>
<evidence type="ECO:0000256" key="3">
    <source>
        <dbReference type="ARBA" id="ARBA00012140"/>
    </source>
</evidence>
<dbReference type="AlphaFoldDB" id="A0A3S0L5C8"/>
<keyword evidence="5" id="KW-0698">rRNA processing</keyword>
<comment type="catalytic activity">
    <reaction evidence="12">
        <text>cytidine(967) in 16S rRNA + S-adenosyl-L-methionine = 5-methylcytidine(967) in 16S rRNA + S-adenosyl-L-homocysteine + H(+)</text>
        <dbReference type="Rhea" id="RHEA:42748"/>
        <dbReference type="Rhea" id="RHEA-COMP:10219"/>
        <dbReference type="Rhea" id="RHEA-COMP:10220"/>
        <dbReference type="ChEBI" id="CHEBI:15378"/>
        <dbReference type="ChEBI" id="CHEBI:57856"/>
        <dbReference type="ChEBI" id="CHEBI:59789"/>
        <dbReference type="ChEBI" id="CHEBI:74483"/>
        <dbReference type="ChEBI" id="CHEBI:82748"/>
        <dbReference type="EC" id="2.1.1.176"/>
    </reaction>
</comment>
<feature type="binding site" evidence="13">
    <location>
        <begin position="258"/>
        <end position="264"/>
    </location>
    <ligand>
        <name>S-adenosyl-L-methionine</name>
        <dbReference type="ChEBI" id="CHEBI:59789"/>
    </ligand>
</feature>
<dbReference type="NCBIfam" id="NF011494">
    <property type="entry name" value="PRK14902.1"/>
    <property type="match status" value="1"/>
</dbReference>
<dbReference type="SUPFAM" id="SSF48013">
    <property type="entry name" value="NusB-like"/>
    <property type="match status" value="1"/>
</dbReference>
<evidence type="ECO:0000256" key="8">
    <source>
        <dbReference type="ARBA" id="ARBA00022691"/>
    </source>
</evidence>
<dbReference type="Gene3D" id="1.10.940.10">
    <property type="entry name" value="NusB-like"/>
    <property type="match status" value="1"/>
</dbReference>
<dbReference type="InterPro" id="IPR029063">
    <property type="entry name" value="SAM-dependent_MTases_sf"/>
</dbReference>
<evidence type="ECO:0000256" key="11">
    <source>
        <dbReference type="ARBA" id="ARBA00031088"/>
    </source>
</evidence>
<evidence type="ECO:0000259" key="14">
    <source>
        <dbReference type="PROSITE" id="PS51686"/>
    </source>
</evidence>
<dbReference type="Gene3D" id="3.40.50.150">
    <property type="entry name" value="Vaccinia Virus protein VP39"/>
    <property type="match status" value="1"/>
</dbReference>
<evidence type="ECO:0000256" key="10">
    <source>
        <dbReference type="ARBA" id="ARBA00030399"/>
    </source>
</evidence>
<keyword evidence="4" id="KW-0963">Cytoplasm</keyword>
<accession>A0A3S0L5C8</accession>
<feature type="binding site" evidence="13">
    <location>
        <position position="325"/>
    </location>
    <ligand>
        <name>S-adenosyl-L-methionine</name>
        <dbReference type="ChEBI" id="CHEBI:59789"/>
    </ligand>
</feature>